<feature type="chain" id="PRO_5025600671" description="40S ribosomal protein S26" evidence="7">
    <location>
        <begin position="33"/>
        <end position="180"/>
    </location>
</feature>
<dbReference type="GO" id="GO:0006412">
    <property type="term" value="P:translation"/>
    <property type="evidence" value="ECO:0007669"/>
    <property type="project" value="InterPro"/>
</dbReference>
<dbReference type="Proteomes" id="UP000472241">
    <property type="component" value="Unplaced"/>
</dbReference>
<accession>A0A667HLP2</accession>
<comment type="similarity">
    <text evidence="1 5">Belongs to the eukaryotic ribosomal protein eS26 family.</text>
</comment>
<reference evidence="8" key="1">
    <citation type="submission" date="2025-08" db="UniProtKB">
        <authorList>
            <consortium name="Ensembl"/>
        </authorList>
    </citation>
    <scope>IDENTIFICATION</scope>
</reference>
<evidence type="ECO:0000256" key="7">
    <source>
        <dbReference type="SAM" id="SignalP"/>
    </source>
</evidence>
<dbReference type="InterPro" id="IPR038551">
    <property type="entry name" value="Ribosomal_eS26_sf"/>
</dbReference>
<feature type="region of interest" description="Disordered" evidence="6">
    <location>
        <begin position="150"/>
        <end position="180"/>
    </location>
</feature>
<dbReference type="Pfam" id="PF01283">
    <property type="entry name" value="Ribosomal_S26e"/>
    <property type="match status" value="1"/>
</dbReference>
<dbReference type="GO" id="GO:0022627">
    <property type="term" value="C:cytosolic small ribosomal subunit"/>
    <property type="evidence" value="ECO:0007669"/>
    <property type="project" value="TreeGrafter"/>
</dbReference>
<evidence type="ECO:0000313" key="8">
    <source>
        <dbReference type="Ensembl" id="ENSLCNP00005027471.1"/>
    </source>
</evidence>
<dbReference type="AlphaFoldDB" id="A0A667HLP2"/>
<feature type="signal peptide" evidence="7">
    <location>
        <begin position="1"/>
        <end position="32"/>
    </location>
</feature>
<dbReference type="PANTHER" id="PTHR12538">
    <property type="entry name" value="40S RIBOSOMAL PROTEIN S26"/>
    <property type="match status" value="1"/>
</dbReference>
<organism evidence="8 9">
    <name type="scientific">Lynx canadensis</name>
    <name type="common">Canada lynx</name>
    <name type="synonym">Felis canadensis</name>
    <dbReference type="NCBI Taxonomy" id="61383"/>
    <lineage>
        <taxon>Eukaryota</taxon>
        <taxon>Metazoa</taxon>
        <taxon>Chordata</taxon>
        <taxon>Craniata</taxon>
        <taxon>Vertebrata</taxon>
        <taxon>Euteleostomi</taxon>
        <taxon>Mammalia</taxon>
        <taxon>Eutheria</taxon>
        <taxon>Laurasiatheria</taxon>
        <taxon>Carnivora</taxon>
        <taxon>Feliformia</taxon>
        <taxon>Felidae</taxon>
        <taxon>Felinae</taxon>
        <taxon>Lynx</taxon>
    </lineage>
</organism>
<evidence type="ECO:0000256" key="5">
    <source>
        <dbReference type="RuleBase" id="RU363128"/>
    </source>
</evidence>
<proteinExistence type="inferred from homology"/>
<evidence type="ECO:0000256" key="4">
    <source>
        <dbReference type="ARBA" id="ARBA00023274"/>
    </source>
</evidence>
<reference evidence="8" key="2">
    <citation type="submission" date="2025-09" db="UniProtKB">
        <authorList>
            <consortium name="Ensembl"/>
        </authorList>
    </citation>
    <scope>IDENTIFICATION</scope>
</reference>
<keyword evidence="4 5" id="KW-0687">Ribonucleoprotein</keyword>
<dbReference type="InterPro" id="IPR000892">
    <property type="entry name" value="Ribosomal_eS26"/>
</dbReference>
<evidence type="ECO:0000313" key="9">
    <source>
        <dbReference type="Proteomes" id="UP000472241"/>
    </source>
</evidence>
<evidence type="ECO:0000256" key="1">
    <source>
        <dbReference type="ARBA" id="ARBA00008596"/>
    </source>
</evidence>
<dbReference type="GO" id="GO:0003729">
    <property type="term" value="F:mRNA binding"/>
    <property type="evidence" value="ECO:0007669"/>
    <property type="project" value="TreeGrafter"/>
</dbReference>
<evidence type="ECO:0000256" key="6">
    <source>
        <dbReference type="SAM" id="MobiDB-lite"/>
    </source>
</evidence>
<protein>
    <recommendedName>
        <fullName evidence="5">40S ribosomal protein S26</fullName>
    </recommendedName>
</protein>
<evidence type="ECO:0000256" key="2">
    <source>
        <dbReference type="ARBA" id="ARBA00011542"/>
    </source>
</evidence>
<evidence type="ECO:0000256" key="3">
    <source>
        <dbReference type="ARBA" id="ARBA00022980"/>
    </source>
</evidence>
<comment type="subunit">
    <text evidence="2">Component of the 40S small ribosomal subunit.</text>
</comment>
<dbReference type="PANTHER" id="PTHR12538:SF13">
    <property type="entry name" value="40S RIBOSOMAL PROTEIN S26"/>
    <property type="match status" value="1"/>
</dbReference>
<dbReference type="FunFam" id="3.30.1740.20:FF:000001">
    <property type="entry name" value="40S ribosomal protein S26"/>
    <property type="match status" value="1"/>
</dbReference>
<sequence>MIWRFVSSSPTSVSLLSAQSLLWILSTRLSLSAPPCSCTLSLSLSNKYIFNKKWLRWHPWVLTSKITKKRRNKGHDTKGHGHMQPICCSNCTHCMPKDKAITKFVMCNTVEAAAVRDISEARVFKAYVLLKLYVQLHYCVSSAIHGKVVQDRSREAPKAQTPPPLSRPVGAAPRPPPKPM</sequence>
<keyword evidence="9" id="KW-1185">Reference proteome</keyword>
<keyword evidence="3 5" id="KW-0689">Ribosomal protein</keyword>
<name>A0A667HLP2_LYNCA</name>
<dbReference type="GO" id="GO:0003735">
    <property type="term" value="F:structural constituent of ribosome"/>
    <property type="evidence" value="ECO:0007669"/>
    <property type="project" value="InterPro"/>
</dbReference>
<dbReference type="Gene3D" id="3.30.1740.20">
    <property type="entry name" value="Ribosomal protein S26e"/>
    <property type="match status" value="1"/>
</dbReference>
<keyword evidence="7" id="KW-0732">Signal</keyword>
<dbReference type="Ensembl" id="ENSLCNT00005030701.1">
    <property type="protein sequence ID" value="ENSLCNP00005027471.1"/>
    <property type="gene ID" value="ENSLCNG00005017914.1"/>
</dbReference>